<accession>A0A2S6NBY8</accession>
<dbReference type="HAMAP" id="MF_00135">
    <property type="entry name" value="PRAI"/>
    <property type="match status" value="1"/>
</dbReference>
<dbReference type="UniPathway" id="UPA00035">
    <property type="reaction ID" value="UER00042"/>
</dbReference>
<organism evidence="11 12">
    <name type="scientific">Rhodoblastus sphagnicola</name>
    <dbReference type="NCBI Taxonomy" id="333368"/>
    <lineage>
        <taxon>Bacteria</taxon>
        <taxon>Pseudomonadati</taxon>
        <taxon>Pseudomonadota</taxon>
        <taxon>Alphaproteobacteria</taxon>
        <taxon>Hyphomicrobiales</taxon>
        <taxon>Rhodoblastaceae</taxon>
        <taxon>Rhodoblastus</taxon>
    </lineage>
</organism>
<dbReference type="Proteomes" id="UP000239089">
    <property type="component" value="Unassembled WGS sequence"/>
</dbReference>
<sequence length="227" mass="23763">MPLTVKICGLTTQESVRAAVDGGAEMVGFVFFAKSPRNLALHKARELSALLAGRAQKVALVVDPEDVQIEEIVQELRPDWLQLHGAESPERVADLRKKFGIPILKAIGVAEPEDLARADAYSGVADRLLLDAKPPKGGGLPGGNGLAFDWTLAKGFSARTGSANWLLSGGLSPDNVGQAIGLTGAPGVDVSSGVEDSPGKKSVEKIRAFIAAVRHAQDQLGLATRSV</sequence>
<evidence type="ECO:0000256" key="1">
    <source>
        <dbReference type="ARBA" id="ARBA00001164"/>
    </source>
</evidence>
<name>A0A2S6NBY8_9HYPH</name>
<dbReference type="OrthoDB" id="9796196at2"/>
<keyword evidence="12" id="KW-1185">Reference proteome</keyword>
<comment type="caution">
    <text evidence="11">The sequence shown here is derived from an EMBL/GenBank/DDBJ whole genome shotgun (WGS) entry which is preliminary data.</text>
</comment>
<evidence type="ECO:0000256" key="5">
    <source>
        <dbReference type="ARBA" id="ARBA00022605"/>
    </source>
</evidence>
<evidence type="ECO:0000256" key="2">
    <source>
        <dbReference type="ARBA" id="ARBA00004664"/>
    </source>
</evidence>
<dbReference type="InterPro" id="IPR001240">
    <property type="entry name" value="PRAI_dom"/>
</dbReference>
<evidence type="ECO:0000256" key="9">
    <source>
        <dbReference type="HAMAP-Rule" id="MF_00135"/>
    </source>
</evidence>
<dbReference type="CDD" id="cd00405">
    <property type="entry name" value="PRAI"/>
    <property type="match status" value="1"/>
</dbReference>
<dbReference type="EC" id="5.3.1.24" evidence="3 9"/>
<evidence type="ECO:0000313" key="12">
    <source>
        <dbReference type="Proteomes" id="UP000239089"/>
    </source>
</evidence>
<gene>
    <name evidence="9" type="primary">trpF</name>
    <name evidence="11" type="ORF">CCR94_06650</name>
</gene>
<comment type="catalytic activity">
    <reaction evidence="1 9">
        <text>N-(5-phospho-beta-D-ribosyl)anthranilate = 1-(2-carboxyphenylamino)-1-deoxy-D-ribulose 5-phosphate</text>
        <dbReference type="Rhea" id="RHEA:21540"/>
        <dbReference type="ChEBI" id="CHEBI:18277"/>
        <dbReference type="ChEBI" id="CHEBI:58613"/>
        <dbReference type="EC" id="5.3.1.24"/>
    </reaction>
</comment>
<feature type="domain" description="N-(5'phosphoribosyl) anthranilate isomerase (PRAI)" evidence="10">
    <location>
        <begin position="5"/>
        <end position="211"/>
    </location>
</feature>
<evidence type="ECO:0000256" key="3">
    <source>
        <dbReference type="ARBA" id="ARBA00012572"/>
    </source>
</evidence>
<dbReference type="InterPro" id="IPR044643">
    <property type="entry name" value="TrpF_fam"/>
</dbReference>
<keyword evidence="5 9" id="KW-0028">Amino-acid biosynthesis</keyword>
<dbReference type="GO" id="GO:0000162">
    <property type="term" value="P:L-tryptophan biosynthetic process"/>
    <property type="evidence" value="ECO:0007669"/>
    <property type="project" value="UniProtKB-UniRule"/>
</dbReference>
<comment type="pathway">
    <text evidence="2 9">Amino-acid biosynthesis; L-tryptophan biosynthesis; L-tryptophan from chorismate: step 3/5.</text>
</comment>
<dbReference type="GO" id="GO:0004640">
    <property type="term" value="F:phosphoribosylanthranilate isomerase activity"/>
    <property type="evidence" value="ECO:0007669"/>
    <property type="project" value="UniProtKB-UniRule"/>
</dbReference>
<dbReference type="Gene3D" id="3.20.20.70">
    <property type="entry name" value="Aldolase class I"/>
    <property type="match status" value="1"/>
</dbReference>
<keyword evidence="6 9" id="KW-0822">Tryptophan biosynthesis</keyword>
<dbReference type="RefSeq" id="WP_104507100.1">
    <property type="nucleotide sequence ID" value="NZ_JACIGC010000008.1"/>
</dbReference>
<dbReference type="AlphaFoldDB" id="A0A2S6NBY8"/>
<evidence type="ECO:0000256" key="4">
    <source>
        <dbReference type="ARBA" id="ARBA00022272"/>
    </source>
</evidence>
<evidence type="ECO:0000256" key="8">
    <source>
        <dbReference type="ARBA" id="ARBA00023235"/>
    </source>
</evidence>
<keyword evidence="7 9" id="KW-0057">Aromatic amino acid biosynthesis</keyword>
<dbReference type="SUPFAM" id="SSF51366">
    <property type="entry name" value="Ribulose-phoshate binding barrel"/>
    <property type="match status" value="1"/>
</dbReference>
<dbReference type="NCBIfam" id="NF002295">
    <property type="entry name" value="PRK01222.1-1"/>
    <property type="match status" value="1"/>
</dbReference>
<evidence type="ECO:0000256" key="7">
    <source>
        <dbReference type="ARBA" id="ARBA00023141"/>
    </source>
</evidence>
<dbReference type="PANTHER" id="PTHR42894">
    <property type="entry name" value="N-(5'-PHOSPHORIBOSYL)ANTHRANILATE ISOMERASE"/>
    <property type="match status" value="1"/>
</dbReference>
<evidence type="ECO:0000313" key="11">
    <source>
        <dbReference type="EMBL" id="PPQ32101.1"/>
    </source>
</evidence>
<dbReference type="InterPro" id="IPR011060">
    <property type="entry name" value="RibuloseP-bd_barrel"/>
</dbReference>
<comment type="similarity">
    <text evidence="9">Belongs to the TrpF family.</text>
</comment>
<dbReference type="Pfam" id="PF00697">
    <property type="entry name" value="PRAI"/>
    <property type="match status" value="1"/>
</dbReference>
<evidence type="ECO:0000259" key="10">
    <source>
        <dbReference type="Pfam" id="PF00697"/>
    </source>
</evidence>
<reference evidence="11 12" key="1">
    <citation type="journal article" date="2018" name="Arch. Microbiol.">
        <title>New insights into the metabolic potential of the phototrophic purple bacterium Rhodopila globiformis DSM 161(T) from its draft genome sequence and evidence for a vanadium-dependent nitrogenase.</title>
        <authorList>
            <person name="Imhoff J.F."/>
            <person name="Rahn T."/>
            <person name="Kunzel S."/>
            <person name="Neulinger S.C."/>
        </authorList>
    </citation>
    <scope>NUCLEOTIDE SEQUENCE [LARGE SCALE GENOMIC DNA]</scope>
    <source>
        <strain evidence="11 12">DSM 16996</strain>
    </source>
</reference>
<dbReference type="PANTHER" id="PTHR42894:SF1">
    <property type="entry name" value="N-(5'-PHOSPHORIBOSYL)ANTHRANILATE ISOMERASE"/>
    <property type="match status" value="1"/>
</dbReference>
<evidence type="ECO:0000256" key="6">
    <source>
        <dbReference type="ARBA" id="ARBA00022822"/>
    </source>
</evidence>
<proteinExistence type="inferred from homology"/>
<keyword evidence="8 9" id="KW-0413">Isomerase</keyword>
<protein>
    <recommendedName>
        <fullName evidence="4 9">N-(5'-phosphoribosyl)anthranilate isomerase</fullName>
        <shortName evidence="9">PRAI</shortName>
        <ecNumber evidence="3 9">5.3.1.24</ecNumber>
    </recommendedName>
</protein>
<dbReference type="EMBL" id="NHSJ01000043">
    <property type="protein sequence ID" value="PPQ32101.1"/>
    <property type="molecule type" value="Genomic_DNA"/>
</dbReference>
<dbReference type="InterPro" id="IPR013785">
    <property type="entry name" value="Aldolase_TIM"/>
</dbReference>